<evidence type="ECO:0000256" key="6">
    <source>
        <dbReference type="ARBA" id="ARBA00023136"/>
    </source>
</evidence>
<evidence type="ECO:0000256" key="5">
    <source>
        <dbReference type="ARBA" id="ARBA00022989"/>
    </source>
</evidence>
<dbReference type="PANTHER" id="PTHR48022">
    <property type="entry name" value="PLASTIDIC GLUCOSE TRANSPORTER 4"/>
    <property type="match status" value="1"/>
</dbReference>
<evidence type="ECO:0000256" key="8">
    <source>
        <dbReference type="SAM" id="Phobius"/>
    </source>
</evidence>
<dbReference type="EMBL" id="CP138588">
    <property type="protein sequence ID" value="WPH02755.1"/>
    <property type="molecule type" value="Genomic_DNA"/>
</dbReference>
<evidence type="ECO:0000256" key="7">
    <source>
        <dbReference type="RuleBase" id="RU003346"/>
    </source>
</evidence>
<evidence type="ECO:0000256" key="2">
    <source>
        <dbReference type="ARBA" id="ARBA00010992"/>
    </source>
</evidence>
<dbReference type="PROSITE" id="PS00216">
    <property type="entry name" value="SUGAR_TRANSPORT_1"/>
    <property type="match status" value="2"/>
</dbReference>
<dbReference type="GO" id="GO:0005351">
    <property type="term" value="F:carbohydrate:proton symporter activity"/>
    <property type="evidence" value="ECO:0007669"/>
    <property type="project" value="TreeGrafter"/>
</dbReference>
<reference evidence="10 11" key="1">
    <citation type="submission" date="2023-11" db="EMBL/GenBank/DDBJ databases">
        <title>An acidophilic fungus is an integral part of prey digestion in a carnivorous sundew plant.</title>
        <authorList>
            <person name="Tsai I.J."/>
        </authorList>
    </citation>
    <scope>NUCLEOTIDE SEQUENCE [LARGE SCALE GENOMIC DNA]</scope>
    <source>
        <strain evidence="10">169a</strain>
    </source>
</reference>
<dbReference type="PRINTS" id="PR00171">
    <property type="entry name" value="SUGRTRNSPORT"/>
</dbReference>
<dbReference type="Gene3D" id="1.20.1250.20">
    <property type="entry name" value="MFS general substrate transporter like domains"/>
    <property type="match status" value="1"/>
</dbReference>
<dbReference type="InterPro" id="IPR050360">
    <property type="entry name" value="MFS_Sugar_Transporters"/>
</dbReference>
<dbReference type="Proteomes" id="UP001303373">
    <property type="component" value="Chromosome 9"/>
</dbReference>
<feature type="transmembrane region" description="Helical" evidence="8">
    <location>
        <begin position="48"/>
        <end position="70"/>
    </location>
</feature>
<evidence type="ECO:0000256" key="1">
    <source>
        <dbReference type="ARBA" id="ARBA00004141"/>
    </source>
</evidence>
<feature type="domain" description="Major facilitator superfamily (MFS) profile" evidence="9">
    <location>
        <begin position="9"/>
        <end position="450"/>
    </location>
</feature>
<dbReference type="FunFam" id="1.20.1250.20:FF:000090">
    <property type="entry name" value="MFS sugar transporter, putative"/>
    <property type="match status" value="1"/>
</dbReference>
<evidence type="ECO:0000259" key="9">
    <source>
        <dbReference type="PROSITE" id="PS50850"/>
    </source>
</evidence>
<feature type="transmembrane region" description="Helical" evidence="8">
    <location>
        <begin position="170"/>
        <end position="191"/>
    </location>
</feature>
<dbReference type="InterPro" id="IPR005828">
    <property type="entry name" value="MFS_sugar_transport-like"/>
</dbReference>
<keyword evidence="5 8" id="KW-1133">Transmembrane helix</keyword>
<dbReference type="InterPro" id="IPR020846">
    <property type="entry name" value="MFS_dom"/>
</dbReference>
<feature type="transmembrane region" description="Helical" evidence="8">
    <location>
        <begin position="327"/>
        <end position="344"/>
    </location>
</feature>
<sequence>MGQLYNVLLATFAATGSFLFGYDAGVMTDVIASPNFLHYFQTTSSSSFVGAVNSTFSGGAVVGSLMGGLTMDRFGRKQTIQIASVFAILGAIIQCSAVNMVMILAGRIISGLAIGLCSMAIPVYQAECADPTVRGKIVGLTQQMVGIGFIVSTWIGFGCHHAPDTSSVQWRFPLAFQIIPSVVLLVGLFWLPETPRWLIENMKDHQALQVLHRLHYNGKNADWIEWQFNEIKSAIKAENEIAAKGWRMMFRASQWRNRLLHGTLVQVFTQLTGINVIGYYQTIMYQALGFTGNKNVLVAGLYNCVGPIANFIFIFFILDRVGRRKPLIFGALGISATLISEAVLNSLNPDGTRLGLSIAGVIFLFLVSIIFSFSFGPISWLYTSEIMPMPIRGRGNAFAIGVGNWLVATVFAQVSPVALEKLDWKYYICFAAFNLVITLPTVYFFFKETNQKSLEEIDLLFGDGGVIAARSQEKGENLNELSRQGDVRRNSVEADHIDFRAPGIG</sequence>
<dbReference type="InterPro" id="IPR005829">
    <property type="entry name" value="Sugar_transporter_CS"/>
</dbReference>
<dbReference type="SUPFAM" id="SSF103473">
    <property type="entry name" value="MFS general substrate transporter"/>
    <property type="match status" value="1"/>
</dbReference>
<organism evidence="10 11">
    <name type="scientific">Acrodontium crateriforme</name>
    <dbReference type="NCBI Taxonomy" id="150365"/>
    <lineage>
        <taxon>Eukaryota</taxon>
        <taxon>Fungi</taxon>
        <taxon>Dikarya</taxon>
        <taxon>Ascomycota</taxon>
        <taxon>Pezizomycotina</taxon>
        <taxon>Dothideomycetes</taxon>
        <taxon>Dothideomycetidae</taxon>
        <taxon>Mycosphaerellales</taxon>
        <taxon>Teratosphaeriaceae</taxon>
        <taxon>Acrodontium</taxon>
    </lineage>
</organism>
<dbReference type="PROSITE" id="PS00217">
    <property type="entry name" value="SUGAR_TRANSPORT_2"/>
    <property type="match status" value="1"/>
</dbReference>
<gene>
    <name evidence="10" type="ORF">R9X50_00562300</name>
</gene>
<keyword evidence="4 8" id="KW-0812">Transmembrane</keyword>
<evidence type="ECO:0000256" key="3">
    <source>
        <dbReference type="ARBA" id="ARBA00022448"/>
    </source>
</evidence>
<dbReference type="NCBIfam" id="TIGR00879">
    <property type="entry name" value="SP"/>
    <property type="match status" value="1"/>
</dbReference>
<feature type="transmembrane region" description="Helical" evidence="8">
    <location>
        <begin position="137"/>
        <end position="158"/>
    </location>
</feature>
<dbReference type="Pfam" id="PF00083">
    <property type="entry name" value="Sugar_tr"/>
    <property type="match status" value="1"/>
</dbReference>
<name>A0AAQ3M7I3_9PEZI</name>
<feature type="transmembrane region" description="Helical" evidence="8">
    <location>
        <begin position="356"/>
        <end position="383"/>
    </location>
</feature>
<feature type="transmembrane region" description="Helical" evidence="8">
    <location>
        <begin position="300"/>
        <end position="318"/>
    </location>
</feature>
<keyword evidence="3 7" id="KW-0813">Transport</keyword>
<feature type="transmembrane region" description="Helical" evidence="8">
    <location>
        <begin position="395"/>
        <end position="418"/>
    </location>
</feature>
<keyword evidence="10" id="KW-0762">Sugar transport</keyword>
<dbReference type="InterPro" id="IPR036259">
    <property type="entry name" value="MFS_trans_sf"/>
</dbReference>
<evidence type="ECO:0000256" key="4">
    <source>
        <dbReference type="ARBA" id="ARBA00022692"/>
    </source>
</evidence>
<accession>A0AAQ3M7I3</accession>
<feature type="transmembrane region" description="Helical" evidence="8">
    <location>
        <begin position="259"/>
        <end position="280"/>
    </location>
</feature>
<evidence type="ECO:0000313" key="10">
    <source>
        <dbReference type="EMBL" id="WPH02755.1"/>
    </source>
</evidence>
<feature type="transmembrane region" description="Helical" evidence="8">
    <location>
        <begin position="108"/>
        <end position="125"/>
    </location>
</feature>
<dbReference type="InterPro" id="IPR003663">
    <property type="entry name" value="Sugar/inositol_transpt"/>
</dbReference>
<dbReference type="GO" id="GO:0016020">
    <property type="term" value="C:membrane"/>
    <property type="evidence" value="ECO:0007669"/>
    <property type="project" value="UniProtKB-SubCell"/>
</dbReference>
<protein>
    <submittedName>
        <fullName evidence="10">MFS glucose transporter mfs1</fullName>
    </submittedName>
</protein>
<comment type="subcellular location">
    <subcellularLocation>
        <location evidence="1">Membrane</location>
        <topology evidence="1">Multi-pass membrane protein</topology>
    </subcellularLocation>
</comment>
<dbReference type="PANTHER" id="PTHR48022:SF80">
    <property type="entry name" value="SUGAR TRANSPORTER, PUTATIVE (AFU_ORTHOLOGUE AFUA_3G12170)-RELATED"/>
    <property type="match status" value="1"/>
</dbReference>
<dbReference type="AlphaFoldDB" id="A0AAQ3M7I3"/>
<comment type="similarity">
    <text evidence="2 7">Belongs to the major facilitator superfamily. Sugar transporter (TC 2.A.1.1) family.</text>
</comment>
<keyword evidence="6 8" id="KW-0472">Membrane</keyword>
<evidence type="ECO:0000313" key="11">
    <source>
        <dbReference type="Proteomes" id="UP001303373"/>
    </source>
</evidence>
<proteinExistence type="inferred from homology"/>
<dbReference type="PROSITE" id="PS50850">
    <property type="entry name" value="MFS"/>
    <property type="match status" value="1"/>
</dbReference>
<feature type="transmembrane region" description="Helical" evidence="8">
    <location>
        <begin position="424"/>
        <end position="446"/>
    </location>
</feature>
<feature type="transmembrane region" description="Helical" evidence="8">
    <location>
        <begin position="82"/>
        <end position="102"/>
    </location>
</feature>
<keyword evidence="11" id="KW-1185">Reference proteome</keyword>